<feature type="compositionally biased region" description="Basic and acidic residues" evidence="1">
    <location>
        <begin position="94"/>
        <end position="104"/>
    </location>
</feature>
<feature type="region of interest" description="Disordered" evidence="1">
    <location>
        <begin position="93"/>
        <end position="114"/>
    </location>
</feature>
<dbReference type="AlphaFoldDB" id="A0A9D5H488"/>
<dbReference type="PANTHER" id="PTHR33429">
    <property type="entry name" value="OS02G0708000 PROTEIN-RELATED"/>
    <property type="match status" value="1"/>
</dbReference>
<accession>A0A9D5H488</accession>
<feature type="transmembrane region" description="Helical" evidence="2">
    <location>
        <begin position="32"/>
        <end position="54"/>
    </location>
</feature>
<evidence type="ECO:0000256" key="1">
    <source>
        <dbReference type="SAM" id="MobiDB-lite"/>
    </source>
</evidence>
<evidence type="ECO:0000313" key="4">
    <source>
        <dbReference type="Proteomes" id="UP001085076"/>
    </source>
</evidence>
<name>A0A9D5H488_9LILI</name>
<dbReference type="EMBL" id="JAGGNH010000009">
    <property type="protein sequence ID" value="KAJ0962835.1"/>
    <property type="molecule type" value="Genomic_DNA"/>
</dbReference>
<feature type="compositionally biased region" description="Polar residues" evidence="1">
    <location>
        <begin position="105"/>
        <end position="114"/>
    </location>
</feature>
<proteinExistence type="predicted"/>
<keyword evidence="2" id="KW-1133">Transmembrane helix</keyword>
<dbReference type="Proteomes" id="UP001085076">
    <property type="component" value="Miscellaneous, Linkage group lg09"/>
</dbReference>
<dbReference type="PANTHER" id="PTHR33429:SF23">
    <property type="entry name" value="OS02G0709350 PROTEIN"/>
    <property type="match status" value="1"/>
</dbReference>
<evidence type="ECO:0000256" key="2">
    <source>
        <dbReference type="SAM" id="Phobius"/>
    </source>
</evidence>
<reference evidence="3" key="2">
    <citation type="journal article" date="2022" name="Hortic Res">
        <title>The genome of Dioscorea zingiberensis sheds light on the biosynthesis, origin and evolution of the medicinally important diosgenin saponins.</title>
        <authorList>
            <person name="Li Y."/>
            <person name="Tan C."/>
            <person name="Li Z."/>
            <person name="Guo J."/>
            <person name="Li S."/>
            <person name="Chen X."/>
            <person name="Wang C."/>
            <person name="Dai X."/>
            <person name="Yang H."/>
            <person name="Song W."/>
            <person name="Hou L."/>
            <person name="Xu J."/>
            <person name="Tong Z."/>
            <person name="Xu A."/>
            <person name="Yuan X."/>
            <person name="Wang W."/>
            <person name="Yang Q."/>
            <person name="Chen L."/>
            <person name="Sun Z."/>
            <person name="Wang K."/>
            <person name="Pan B."/>
            <person name="Chen J."/>
            <person name="Bao Y."/>
            <person name="Liu F."/>
            <person name="Qi X."/>
            <person name="Gang D.R."/>
            <person name="Wen J."/>
            <person name="Li J."/>
        </authorList>
    </citation>
    <scope>NUCLEOTIDE SEQUENCE</scope>
    <source>
        <strain evidence="3">Dzin_1.0</strain>
    </source>
</reference>
<keyword evidence="2" id="KW-0472">Membrane</keyword>
<reference evidence="3" key="1">
    <citation type="submission" date="2021-03" db="EMBL/GenBank/DDBJ databases">
        <authorList>
            <person name="Li Z."/>
            <person name="Yang C."/>
        </authorList>
    </citation>
    <scope>NUCLEOTIDE SEQUENCE</scope>
    <source>
        <strain evidence="3">Dzin_1.0</strain>
        <tissue evidence="3">Leaf</tissue>
    </source>
</reference>
<evidence type="ECO:0000313" key="3">
    <source>
        <dbReference type="EMBL" id="KAJ0962835.1"/>
    </source>
</evidence>
<keyword evidence="4" id="KW-1185">Reference proteome</keyword>
<sequence>MAATTTTTTPMPAYEEQLSNGSHHGSGSIGPFFVVMSVIVVVLVLSCLLGRLLAARVAGPDVRYDCLAWTRRRFQHCSLGHGLIRGVKAAVNGQEKDSSMKENKQQLPLPSSQP</sequence>
<feature type="region of interest" description="Disordered" evidence="1">
    <location>
        <begin position="1"/>
        <end position="22"/>
    </location>
</feature>
<comment type="caution">
    <text evidence="3">The sequence shown here is derived from an EMBL/GenBank/DDBJ whole genome shotgun (WGS) entry which is preliminary data.</text>
</comment>
<dbReference type="OrthoDB" id="1738567at2759"/>
<protein>
    <submittedName>
        <fullName evidence="3">Uncharacterized protein</fullName>
    </submittedName>
</protein>
<organism evidence="3 4">
    <name type="scientific">Dioscorea zingiberensis</name>
    <dbReference type="NCBI Taxonomy" id="325984"/>
    <lineage>
        <taxon>Eukaryota</taxon>
        <taxon>Viridiplantae</taxon>
        <taxon>Streptophyta</taxon>
        <taxon>Embryophyta</taxon>
        <taxon>Tracheophyta</taxon>
        <taxon>Spermatophyta</taxon>
        <taxon>Magnoliopsida</taxon>
        <taxon>Liliopsida</taxon>
        <taxon>Dioscoreales</taxon>
        <taxon>Dioscoreaceae</taxon>
        <taxon>Dioscorea</taxon>
    </lineage>
</organism>
<keyword evidence="2" id="KW-0812">Transmembrane</keyword>
<gene>
    <name evidence="3" type="ORF">J5N97_027957</name>
</gene>